<evidence type="ECO:0000256" key="6">
    <source>
        <dbReference type="ARBA" id="ARBA00023136"/>
    </source>
</evidence>
<dbReference type="CDD" id="cd03263">
    <property type="entry name" value="ABC_subfamily_A"/>
    <property type="match status" value="2"/>
</dbReference>
<dbReference type="Proteomes" id="UP001201812">
    <property type="component" value="Unassembled WGS sequence"/>
</dbReference>
<evidence type="ECO:0000313" key="9">
    <source>
        <dbReference type="EMBL" id="KAI1700931.1"/>
    </source>
</evidence>
<feature type="transmembrane region" description="Helical" evidence="7">
    <location>
        <begin position="832"/>
        <end position="848"/>
    </location>
</feature>
<keyword evidence="10" id="KW-1185">Reference proteome</keyword>
<dbReference type="PANTHER" id="PTHR19229">
    <property type="entry name" value="ATP-BINDING CASSETTE TRANSPORTER SUBFAMILY A ABCA"/>
    <property type="match status" value="1"/>
</dbReference>
<protein>
    <submittedName>
        <fullName evidence="9">ABC transporter domain-containing protein</fullName>
    </submittedName>
</protein>
<dbReference type="Pfam" id="PF12698">
    <property type="entry name" value="ABC2_membrane_3"/>
    <property type="match status" value="2"/>
</dbReference>
<feature type="transmembrane region" description="Helical" evidence="7">
    <location>
        <begin position="346"/>
        <end position="366"/>
    </location>
</feature>
<evidence type="ECO:0000256" key="2">
    <source>
        <dbReference type="ARBA" id="ARBA00022692"/>
    </source>
</evidence>
<organism evidence="9 10">
    <name type="scientific">Ditylenchus destructor</name>
    <dbReference type="NCBI Taxonomy" id="166010"/>
    <lineage>
        <taxon>Eukaryota</taxon>
        <taxon>Metazoa</taxon>
        <taxon>Ecdysozoa</taxon>
        <taxon>Nematoda</taxon>
        <taxon>Chromadorea</taxon>
        <taxon>Rhabditida</taxon>
        <taxon>Tylenchina</taxon>
        <taxon>Tylenchomorpha</taxon>
        <taxon>Sphaerularioidea</taxon>
        <taxon>Anguinidae</taxon>
        <taxon>Anguininae</taxon>
        <taxon>Ditylenchus</taxon>
    </lineage>
</organism>
<dbReference type="InterPro" id="IPR003593">
    <property type="entry name" value="AAA+_ATPase"/>
</dbReference>
<name>A0AAD4MQZ3_9BILA</name>
<dbReference type="InterPro" id="IPR013525">
    <property type="entry name" value="ABC2_TM"/>
</dbReference>
<keyword evidence="3" id="KW-0547">Nucleotide-binding</keyword>
<dbReference type="Gene3D" id="3.40.50.300">
    <property type="entry name" value="P-loop containing nucleotide triphosphate hydrolases"/>
    <property type="match status" value="2"/>
</dbReference>
<evidence type="ECO:0000256" key="5">
    <source>
        <dbReference type="ARBA" id="ARBA00022989"/>
    </source>
</evidence>
<dbReference type="SUPFAM" id="SSF52540">
    <property type="entry name" value="P-loop containing nucleoside triphosphate hydrolases"/>
    <property type="match status" value="2"/>
</dbReference>
<dbReference type="PROSITE" id="PS50893">
    <property type="entry name" value="ABC_TRANSPORTER_2"/>
    <property type="match status" value="2"/>
</dbReference>
<dbReference type="GO" id="GO:0005524">
    <property type="term" value="F:ATP binding"/>
    <property type="evidence" value="ECO:0007669"/>
    <property type="project" value="UniProtKB-KW"/>
</dbReference>
<dbReference type="GO" id="GO:0140359">
    <property type="term" value="F:ABC-type transporter activity"/>
    <property type="evidence" value="ECO:0007669"/>
    <property type="project" value="InterPro"/>
</dbReference>
<feature type="transmembrane region" description="Helical" evidence="7">
    <location>
        <begin position="1217"/>
        <end position="1238"/>
    </location>
</feature>
<dbReference type="SMART" id="SM00382">
    <property type="entry name" value="AAA"/>
    <property type="match status" value="2"/>
</dbReference>
<dbReference type="InterPro" id="IPR026082">
    <property type="entry name" value="ABCA"/>
</dbReference>
<feature type="transmembrane region" description="Helical" evidence="7">
    <location>
        <begin position="1116"/>
        <end position="1143"/>
    </location>
</feature>
<feature type="transmembrane region" description="Helical" evidence="7">
    <location>
        <begin position="1087"/>
        <end position="1109"/>
    </location>
</feature>
<dbReference type="InterPro" id="IPR027417">
    <property type="entry name" value="P-loop_NTPase"/>
</dbReference>
<comment type="caution">
    <text evidence="9">The sequence shown here is derived from an EMBL/GenBank/DDBJ whole genome shotgun (WGS) entry which is preliminary data.</text>
</comment>
<dbReference type="GO" id="GO:0016020">
    <property type="term" value="C:membrane"/>
    <property type="evidence" value="ECO:0007669"/>
    <property type="project" value="UniProtKB-SubCell"/>
</dbReference>
<feature type="transmembrane region" description="Helical" evidence="7">
    <location>
        <begin position="213"/>
        <end position="234"/>
    </location>
</feature>
<feature type="transmembrane region" description="Helical" evidence="7">
    <location>
        <begin position="1007"/>
        <end position="1029"/>
    </location>
</feature>
<feature type="domain" description="ABC transporter" evidence="8">
    <location>
        <begin position="470"/>
        <end position="701"/>
    </location>
</feature>
<proteinExistence type="predicted"/>
<evidence type="ECO:0000256" key="7">
    <source>
        <dbReference type="SAM" id="Phobius"/>
    </source>
</evidence>
<feature type="transmembrane region" description="Helical" evidence="7">
    <location>
        <begin position="315"/>
        <end position="334"/>
    </location>
</feature>
<gene>
    <name evidence="9" type="ORF">DdX_16428</name>
</gene>
<keyword evidence="6 7" id="KW-0472">Membrane</keyword>
<evidence type="ECO:0000256" key="4">
    <source>
        <dbReference type="ARBA" id="ARBA00022840"/>
    </source>
</evidence>
<reference evidence="9" key="1">
    <citation type="submission" date="2022-01" db="EMBL/GenBank/DDBJ databases">
        <title>Genome Sequence Resource for Two Populations of Ditylenchus destructor, the Migratory Endoparasitic Phytonematode.</title>
        <authorList>
            <person name="Zhang H."/>
            <person name="Lin R."/>
            <person name="Xie B."/>
        </authorList>
    </citation>
    <scope>NUCLEOTIDE SEQUENCE</scope>
    <source>
        <strain evidence="9">BazhouSP</strain>
    </source>
</reference>
<feature type="transmembrane region" description="Helical" evidence="7">
    <location>
        <begin position="1050"/>
        <end position="1075"/>
    </location>
</feature>
<evidence type="ECO:0000259" key="8">
    <source>
        <dbReference type="PROSITE" id="PS50893"/>
    </source>
</evidence>
<dbReference type="InterPro" id="IPR017871">
    <property type="entry name" value="ABC_transporter-like_CS"/>
</dbReference>
<evidence type="ECO:0000313" key="10">
    <source>
        <dbReference type="Proteomes" id="UP001201812"/>
    </source>
</evidence>
<dbReference type="PANTHER" id="PTHR19229:SF271">
    <property type="entry name" value="ABC TRANSPORTER CED-7"/>
    <property type="match status" value="1"/>
</dbReference>
<feature type="transmembrane region" description="Helical" evidence="7">
    <location>
        <begin position="255"/>
        <end position="280"/>
    </location>
</feature>
<feature type="domain" description="ABC transporter" evidence="8">
    <location>
        <begin position="1286"/>
        <end position="1510"/>
    </location>
</feature>
<accession>A0AAD4MQZ3</accession>
<dbReference type="GO" id="GO:0016887">
    <property type="term" value="F:ATP hydrolysis activity"/>
    <property type="evidence" value="ECO:0007669"/>
    <property type="project" value="InterPro"/>
</dbReference>
<keyword evidence="2 7" id="KW-0812">Transmembrane</keyword>
<feature type="transmembrane region" description="Helical" evidence="7">
    <location>
        <begin position="378"/>
        <end position="403"/>
    </location>
</feature>
<evidence type="ECO:0000256" key="3">
    <source>
        <dbReference type="ARBA" id="ARBA00022741"/>
    </source>
</evidence>
<sequence>MRLVTQILLLQQKDLRLLWRRKLLFLLEIAFALLCLPGTIWVAMNGRDFGLMENGTASTDYIKMATGRMLLSGTIEKNTLTTLQDLADKKFHLRLLHVKSAYNYTNPKDRIIYLNDIDIENKTMDYRIHKFRIGPVTGWVDRDPYLPWRTLEGILKKTFDVLDPDLLKTQATWEMLFLGATGLVDLTNFPGLNVEQFPRRDAKGSTFLDLFPYFYVVLFFVTLIPMVLTARDVLHEKEADIKTYMMSMGMSPTSFYFSHFLSASWKISIITSITSFPIMLGLEHSYFHFGLFVFLYAQAAAAFALLVATVFRRPVIAYIFTVMVNAALCIFTVFAPPDRTKIGTCFVYALSPITALGLGIWDVLMYERFDIPVQFFGVFPYVFTWEFAVVMLVLDVLVLVLLANYLDAILPNKDGVVERKWYFPIQVLVNLCRPRQDVVYSMDWNGTTKQLKYSENIEPDSVLNGHEVDIEIDNLVKTWPTGEVAVNGIFLKAYRGNVTVLLGHNGAGKSSTFACLTGFSRPTSGTVRICGESVVTNLRRCQSLIGYCPQTNPLFNNLTVYEHMVLYGRLRCGRFDADDYVDITNLLRQVGLLDHMNELAHNLSGGMKRKLFVALALVGKAQVVLLDEPTAGMDPGARQQIRNMLMMEKRNRTILLTTHYMDEADLLGDRVAIMVKGEIVCNGSVDFLKQKYGTGYILTVVLRRLDDSSNPQALAQNLILRVLEHIKRHIPTATIQGELIGLQEFKVLLAYAEKSRFAAMFEELEYNQEKLLIDSFGLSINSLEQVFIRIRIITCHMPISESRHTGFRLFAGQVGYLLWRHALYYWRNKMRLIAPLCIAVILFIPYFLKLYNLTELLRVNEENVILTTADLPNTVVPLNNIGGKADFIEGAAKYMDHMTHLEIMRKELSKEKLNQTLFDMYFHTPPLGIGYSARNGTELFPQAIYYNERLNYGSLYAMNTMTNTILANKGGSITMGLWDKKNHLTDQINDFIEQAGSQTLFLVVNSFLATLTFGMNMAIILSLLILNLTAERFTNFKHQIFLTQIKTATYWLAQYISDLVFFVIGATALFLLAFWSMNIPGTCVACLWPIWIMYFLSAAAITYCFSFMFRSAAKAFAFMFCWHTIIPSIISTLLKAALIFAMFQLQSSTNEDDQNKATDMRDSAQRMDRNVDHTLGIIFPGVLHFTASITLLTHCQSNITQSDFSVFQLYSFEKDGVAMSLVVFLISFLVFTVLLTLIQGRRLGAAIRRRLDRKYEKVLQPLHKEDEDVIQERHWMTNESDYKLSLAVRQLYKYHNMNLCAVRNLTFGVRADDCFGLLGVNGAGKTSTFDILTAVSYPTAGRASINGINVSERPPIGYCPQFDALSADLTGRETLQFIGALNGLEDVEWRVERVLESIQLTKEQNKLVKYYSGGQKRRISIGVALMSCSRLIMLDEPTAGVDPRTRRHIWNLLTELRRNNTALLLTTHSMEECEILCTRIGFMNKGSLISIGTSQHLKSKYGNTFLLTIALKNPSNEAGSRLNSAVCVTFGAAPTTDAPHMPTLSWQIPRRPDQHNWSDIYKRVDEFVRNFNGTGGEMAAVRDYSLVQSSLEQVFIHLSKLDPAMSVQMSQMPANRVGTSDTYLP</sequence>
<dbReference type="Pfam" id="PF00005">
    <property type="entry name" value="ABC_tran"/>
    <property type="match status" value="2"/>
</dbReference>
<keyword evidence="4" id="KW-0067">ATP-binding</keyword>
<feature type="transmembrane region" description="Helical" evidence="7">
    <location>
        <begin position="23"/>
        <end position="44"/>
    </location>
</feature>
<comment type="subcellular location">
    <subcellularLocation>
        <location evidence="1">Membrane</location>
        <topology evidence="1">Multi-pass membrane protein</topology>
    </subcellularLocation>
</comment>
<dbReference type="InterPro" id="IPR003439">
    <property type="entry name" value="ABC_transporter-like_ATP-bd"/>
</dbReference>
<feature type="transmembrane region" description="Helical" evidence="7">
    <location>
        <begin position="286"/>
        <end position="308"/>
    </location>
</feature>
<keyword evidence="5 7" id="KW-1133">Transmembrane helix</keyword>
<evidence type="ECO:0000256" key="1">
    <source>
        <dbReference type="ARBA" id="ARBA00004141"/>
    </source>
</evidence>
<dbReference type="FunFam" id="3.40.50.300:FF:001598">
    <property type="entry name" value="ABC transporter ced-7"/>
    <property type="match status" value="1"/>
</dbReference>
<dbReference type="EMBL" id="JAKKPZ010000131">
    <property type="protein sequence ID" value="KAI1700931.1"/>
    <property type="molecule type" value="Genomic_DNA"/>
</dbReference>
<dbReference type="PROSITE" id="PS00211">
    <property type="entry name" value="ABC_TRANSPORTER_1"/>
    <property type="match status" value="2"/>
</dbReference>
<dbReference type="FunFam" id="3.40.50.300:FF:000933">
    <property type="entry name" value="ABC transporter A family member 7"/>
    <property type="match status" value="1"/>
</dbReference>